<dbReference type="Proteomes" id="UP000254337">
    <property type="component" value="Chromosome"/>
</dbReference>
<dbReference type="AlphaFoldDB" id="A0A346AW62"/>
<evidence type="ECO:0000256" key="3">
    <source>
        <dbReference type="ARBA" id="ARBA00022475"/>
    </source>
</evidence>
<feature type="transmembrane region" description="Helical" evidence="7">
    <location>
        <begin position="364"/>
        <end position="384"/>
    </location>
</feature>
<evidence type="ECO:0000259" key="8">
    <source>
        <dbReference type="Pfam" id="PF03600"/>
    </source>
</evidence>
<dbReference type="GO" id="GO:0005886">
    <property type="term" value="C:plasma membrane"/>
    <property type="evidence" value="ECO:0007669"/>
    <property type="project" value="UniProtKB-SubCell"/>
</dbReference>
<keyword evidence="4 7" id="KW-0812">Transmembrane</keyword>
<feature type="transmembrane region" description="Helical" evidence="7">
    <location>
        <begin position="100"/>
        <end position="129"/>
    </location>
</feature>
<evidence type="ECO:0000256" key="6">
    <source>
        <dbReference type="ARBA" id="ARBA00023136"/>
    </source>
</evidence>
<organism evidence="9 10">
    <name type="scientific">Megasphaera stantonii</name>
    <dbReference type="NCBI Taxonomy" id="2144175"/>
    <lineage>
        <taxon>Bacteria</taxon>
        <taxon>Bacillati</taxon>
        <taxon>Bacillota</taxon>
        <taxon>Negativicutes</taxon>
        <taxon>Veillonellales</taxon>
        <taxon>Veillonellaceae</taxon>
        <taxon>Megasphaera</taxon>
    </lineage>
</organism>
<dbReference type="PANTHER" id="PTHR43302">
    <property type="entry name" value="TRANSPORTER ARSB-RELATED"/>
    <property type="match status" value="1"/>
</dbReference>
<dbReference type="EMBL" id="CP029462">
    <property type="protein sequence ID" value="AXL20105.1"/>
    <property type="molecule type" value="Genomic_DNA"/>
</dbReference>
<keyword evidence="5 7" id="KW-1133">Transmembrane helix</keyword>
<evidence type="ECO:0000256" key="7">
    <source>
        <dbReference type="SAM" id="Phobius"/>
    </source>
</evidence>
<feature type="transmembrane region" description="Helical" evidence="7">
    <location>
        <begin position="141"/>
        <end position="159"/>
    </location>
</feature>
<protein>
    <submittedName>
        <fullName evidence="9">Citrate transporter</fullName>
    </submittedName>
</protein>
<reference evidence="9 10" key="1">
    <citation type="submission" date="2018-05" db="EMBL/GenBank/DDBJ databases">
        <title>Complete genome sequence of Megasphaera sp. AJH120T, isolated from the ceca of a chicken.</title>
        <authorList>
            <person name="Maki J."/>
            <person name="Looft T."/>
        </authorList>
    </citation>
    <scope>NUCLEOTIDE SEQUENCE [LARGE SCALE GENOMIC DNA]</scope>
    <source>
        <strain evidence="9 10">AJH120</strain>
    </source>
</reference>
<feature type="transmembrane region" description="Helical" evidence="7">
    <location>
        <begin position="63"/>
        <end position="88"/>
    </location>
</feature>
<sequence length="389" mass="42200">MKVQQRVRVAMSVSVPGIAALKRIELYMRQNPDLTIASLFALATTIAVPVSPEQLVGSINAPLLATLFCLMAIIAGFRRGGVLTYAYGRLFSGAVSARRLVQFFVFSCFFFSMAVTNDVSLIIFVPLAIAVLSAAGMEDQLLFVLTFQTIAANMGSILTPIGNPQNLFIYSYYQMNLAEFLRITGPLTAFSGLLLWAVTYYIPKTAVSVPDGEAPTMGRRKGLVFALLFGVCILAVLRLITPLVMFLIVCPALVLADRRVFRDVDYKLLLLFIFLFIGVGNIGRLPIMTAGPAQLLQGHEFMLSLLLSQVLSNVPTVVLLAPYTDAARELLLGVNVGGLGTIIASMASIISFKAYLGTAHCRPLRYLAFFTAANVVFLAAVLAMESVFI</sequence>
<dbReference type="GO" id="GO:0055085">
    <property type="term" value="P:transmembrane transport"/>
    <property type="evidence" value="ECO:0007669"/>
    <property type="project" value="InterPro"/>
</dbReference>
<feature type="transmembrane region" description="Helical" evidence="7">
    <location>
        <begin position="268"/>
        <end position="289"/>
    </location>
</feature>
<feature type="transmembrane region" description="Helical" evidence="7">
    <location>
        <begin position="180"/>
        <end position="203"/>
    </location>
</feature>
<feature type="transmembrane region" description="Helical" evidence="7">
    <location>
        <begin position="32"/>
        <end position="51"/>
    </location>
</feature>
<accession>A0A346AW62</accession>
<gene>
    <name evidence="9" type="ORF">DKB62_00175</name>
</gene>
<keyword evidence="10" id="KW-1185">Reference proteome</keyword>
<dbReference type="KEGG" id="meg:DKB62_00175"/>
<dbReference type="PANTHER" id="PTHR43302:SF5">
    <property type="entry name" value="TRANSPORTER ARSB-RELATED"/>
    <property type="match status" value="1"/>
</dbReference>
<dbReference type="Pfam" id="PF03600">
    <property type="entry name" value="CitMHS"/>
    <property type="match status" value="1"/>
</dbReference>
<keyword evidence="6 7" id="KW-0472">Membrane</keyword>
<evidence type="ECO:0000256" key="4">
    <source>
        <dbReference type="ARBA" id="ARBA00022692"/>
    </source>
</evidence>
<evidence type="ECO:0000256" key="2">
    <source>
        <dbReference type="ARBA" id="ARBA00022448"/>
    </source>
</evidence>
<dbReference type="RefSeq" id="WP_107195529.1">
    <property type="nucleotide sequence ID" value="NZ_CP029462.1"/>
</dbReference>
<feature type="transmembrane region" description="Helical" evidence="7">
    <location>
        <begin position="223"/>
        <end position="256"/>
    </location>
</feature>
<evidence type="ECO:0000256" key="5">
    <source>
        <dbReference type="ARBA" id="ARBA00022989"/>
    </source>
</evidence>
<evidence type="ECO:0000313" key="9">
    <source>
        <dbReference type="EMBL" id="AXL20105.1"/>
    </source>
</evidence>
<comment type="subcellular location">
    <subcellularLocation>
        <location evidence="1">Cell membrane</location>
        <topology evidence="1">Multi-pass membrane protein</topology>
    </subcellularLocation>
</comment>
<dbReference type="InterPro" id="IPR004680">
    <property type="entry name" value="Cit_transptr-like_dom"/>
</dbReference>
<keyword evidence="2" id="KW-0813">Transport</keyword>
<feature type="transmembrane region" description="Helical" evidence="7">
    <location>
        <begin position="330"/>
        <end position="352"/>
    </location>
</feature>
<proteinExistence type="predicted"/>
<evidence type="ECO:0000256" key="1">
    <source>
        <dbReference type="ARBA" id="ARBA00004651"/>
    </source>
</evidence>
<evidence type="ECO:0000313" key="10">
    <source>
        <dbReference type="Proteomes" id="UP000254337"/>
    </source>
</evidence>
<dbReference type="OrthoDB" id="3177666at2"/>
<name>A0A346AW62_9FIRM</name>
<feature type="domain" description="Citrate transporter-like" evidence="8">
    <location>
        <begin position="34"/>
        <end position="327"/>
    </location>
</feature>
<keyword evidence="3" id="KW-1003">Cell membrane</keyword>
<feature type="transmembrane region" description="Helical" evidence="7">
    <location>
        <begin position="301"/>
        <end position="323"/>
    </location>
</feature>